<dbReference type="AlphaFoldDB" id="A0A7W3R912"/>
<dbReference type="InterPro" id="IPR039422">
    <property type="entry name" value="MarR/SlyA-like"/>
</dbReference>
<accession>A0A7W3R912</accession>
<sequence>MPSPEPQDLDTGTLALFVGFAAAESVQAALAAAGFGDLRFSHGYVFQHLIDAEPTVGDLATGLGMTQQGASKAVLELEGLGYVERVPDPRDARIRRVRLTGRGRAAIDAARTARAELEERLRQRCGTGALDAARTVLADLLDELGGTAAVRRRAVRPPR</sequence>
<dbReference type="RefSeq" id="WP_182705819.1">
    <property type="nucleotide sequence ID" value="NZ_JACJII010000001.1"/>
</dbReference>
<name>A0A7W3R912_9ACTN</name>
<dbReference type="SUPFAM" id="SSF46785">
    <property type="entry name" value="Winged helix' DNA-binding domain"/>
    <property type="match status" value="1"/>
</dbReference>
<organism evidence="2 3">
    <name type="scientific">Thermomonospora cellulosilytica</name>
    <dbReference type="NCBI Taxonomy" id="1411118"/>
    <lineage>
        <taxon>Bacteria</taxon>
        <taxon>Bacillati</taxon>
        <taxon>Actinomycetota</taxon>
        <taxon>Actinomycetes</taxon>
        <taxon>Streptosporangiales</taxon>
        <taxon>Thermomonosporaceae</taxon>
        <taxon>Thermomonospora</taxon>
    </lineage>
</organism>
<comment type="caution">
    <text evidence="2">The sequence shown here is derived from an EMBL/GenBank/DDBJ whole genome shotgun (WGS) entry which is preliminary data.</text>
</comment>
<dbReference type="GO" id="GO:0006950">
    <property type="term" value="P:response to stress"/>
    <property type="evidence" value="ECO:0007669"/>
    <property type="project" value="TreeGrafter"/>
</dbReference>
<dbReference type="InterPro" id="IPR036388">
    <property type="entry name" value="WH-like_DNA-bd_sf"/>
</dbReference>
<dbReference type="Pfam" id="PF12802">
    <property type="entry name" value="MarR_2"/>
    <property type="match status" value="1"/>
</dbReference>
<dbReference type="GO" id="GO:0003677">
    <property type="term" value="F:DNA binding"/>
    <property type="evidence" value="ECO:0007669"/>
    <property type="project" value="UniProtKB-KW"/>
</dbReference>
<dbReference type="PROSITE" id="PS50995">
    <property type="entry name" value="HTH_MARR_2"/>
    <property type="match status" value="1"/>
</dbReference>
<keyword evidence="3" id="KW-1185">Reference proteome</keyword>
<dbReference type="EMBL" id="JACJII010000001">
    <property type="protein sequence ID" value="MBA9004306.1"/>
    <property type="molecule type" value="Genomic_DNA"/>
</dbReference>
<dbReference type="PANTHER" id="PTHR33164:SF43">
    <property type="entry name" value="HTH-TYPE TRANSCRIPTIONAL REPRESSOR YETL"/>
    <property type="match status" value="1"/>
</dbReference>
<gene>
    <name evidence="2" type="ORF">HNR21_003188</name>
</gene>
<proteinExistence type="predicted"/>
<dbReference type="Proteomes" id="UP000539313">
    <property type="component" value="Unassembled WGS sequence"/>
</dbReference>
<evidence type="ECO:0000313" key="2">
    <source>
        <dbReference type="EMBL" id="MBA9004306.1"/>
    </source>
</evidence>
<dbReference type="PANTHER" id="PTHR33164">
    <property type="entry name" value="TRANSCRIPTIONAL REGULATOR, MARR FAMILY"/>
    <property type="match status" value="1"/>
</dbReference>
<keyword evidence="2" id="KW-0238">DNA-binding</keyword>
<evidence type="ECO:0000259" key="1">
    <source>
        <dbReference type="PROSITE" id="PS50995"/>
    </source>
</evidence>
<feature type="domain" description="HTH marR-type" evidence="1">
    <location>
        <begin position="1"/>
        <end position="146"/>
    </location>
</feature>
<dbReference type="SMART" id="SM00347">
    <property type="entry name" value="HTH_MARR"/>
    <property type="match status" value="1"/>
</dbReference>
<reference evidence="2 3" key="1">
    <citation type="submission" date="2020-08" db="EMBL/GenBank/DDBJ databases">
        <title>Sequencing the genomes of 1000 actinobacteria strains.</title>
        <authorList>
            <person name="Klenk H.-P."/>
        </authorList>
    </citation>
    <scope>NUCLEOTIDE SEQUENCE [LARGE SCALE GENOMIC DNA]</scope>
    <source>
        <strain evidence="2 3">DSM 45823</strain>
    </source>
</reference>
<dbReference type="Gene3D" id="1.10.10.10">
    <property type="entry name" value="Winged helix-like DNA-binding domain superfamily/Winged helix DNA-binding domain"/>
    <property type="match status" value="1"/>
</dbReference>
<dbReference type="GO" id="GO:0003700">
    <property type="term" value="F:DNA-binding transcription factor activity"/>
    <property type="evidence" value="ECO:0007669"/>
    <property type="project" value="InterPro"/>
</dbReference>
<dbReference type="InterPro" id="IPR036390">
    <property type="entry name" value="WH_DNA-bd_sf"/>
</dbReference>
<dbReference type="InterPro" id="IPR000835">
    <property type="entry name" value="HTH_MarR-typ"/>
</dbReference>
<evidence type="ECO:0000313" key="3">
    <source>
        <dbReference type="Proteomes" id="UP000539313"/>
    </source>
</evidence>
<protein>
    <submittedName>
        <fullName evidence="2">DNA-binding MarR family transcriptional regulator</fullName>
    </submittedName>
</protein>